<dbReference type="Pfam" id="PF00175">
    <property type="entry name" value="NAD_binding_1"/>
    <property type="match status" value="1"/>
</dbReference>
<dbReference type="Gene3D" id="2.40.30.10">
    <property type="entry name" value="Translation factors"/>
    <property type="match status" value="1"/>
</dbReference>
<dbReference type="Pfam" id="PF00970">
    <property type="entry name" value="FAD_binding_6"/>
    <property type="match status" value="1"/>
</dbReference>
<evidence type="ECO:0000256" key="7">
    <source>
        <dbReference type="ARBA" id="ARBA00077246"/>
    </source>
</evidence>
<dbReference type="GO" id="GO:0016156">
    <property type="term" value="F:fumarate reductase (NADH) activity"/>
    <property type="evidence" value="ECO:0007669"/>
    <property type="project" value="UniProtKB-EC"/>
</dbReference>
<dbReference type="FunFam" id="3.90.700.10:FF:000007">
    <property type="entry name" value="NADH-dependent fumarate reductase"/>
    <property type="match status" value="1"/>
</dbReference>
<keyword evidence="2" id="KW-0285">Flavoprotein</keyword>
<evidence type="ECO:0000256" key="5">
    <source>
        <dbReference type="ARBA" id="ARBA00050832"/>
    </source>
</evidence>
<dbReference type="Proteomes" id="UP000664859">
    <property type="component" value="Unassembled WGS sequence"/>
</dbReference>
<dbReference type="InterPro" id="IPR036188">
    <property type="entry name" value="FAD/NAD-bd_sf"/>
</dbReference>
<proteinExistence type="predicted"/>
<organism evidence="9 10">
    <name type="scientific">Tribonema minus</name>
    <dbReference type="NCBI Taxonomy" id="303371"/>
    <lineage>
        <taxon>Eukaryota</taxon>
        <taxon>Sar</taxon>
        <taxon>Stramenopiles</taxon>
        <taxon>Ochrophyta</taxon>
        <taxon>PX clade</taxon>
        <taxon>Xanthophyceae</taxon>
        <taxon>Tribonematales</taxon>
        <taxon>Tribonemataceae</taxon>
        <taxon>Tribonema</taxon>
    </lineage>
</organism>
<dbReference type="InterPro" id="IPR001433">
    <property type="entry name" value="OxRdtase_FAD/NAD-bd"/>
</dbReference>
<evidence type="ECO:0000256" key="1">
    <source>
        <dbReference type="ARBA" id="ARBA00001974"/>
    </source>
</evidence>
<dbReference type="EC" id="1.3.1.6" evidence="6"/>
<dbReference type="Pfam" id="PF00890">
    <property type="entry name" value="FAD_binding_2"/>
    <property type="match status" value="1"/>
</dbReference>
<accession>A0A836CHE4</accession>
<evidence type="ECO:0000256" key="4">
    <source>
        <dbReference type="ARBA" id="ARBA00023002"/>
    </source>
</evidence>
<dbReference type="InterPro" id="IPR008333">
    <property type="entry name" value="Cbr1-like_FAD-bd_dom"/>
</dbReference>
<dbReference type="Gene3D" id="3.50.50.60">
    <property type="entry name" value="FAD/NAD(P)-binding domain"/>
    <property type="match status" value="1"/>
</dbReference>
<dbReference type="Gene3D" id="3.40.50.80">
    <property type="entry name" value="Nucleotide-binding domain of ferredoxin-NADP reductase (FNR) module"/>
    <property type="match status" value="1"/>
</dbReference>
<keyword evidence="3" id="KW-0274">FAD</keyword>
<dbReference type="SUPFAM" id="SSF51905">
    <property type="entry name" value="FAD/NAD(P)-binding domain"/>
    <property type="match status" value="1"/>
</dbReference>
<sequence length="881" mass="93447">MENPNPATVGAHQSLIADLAASRGKPILPANIVVVGGGLAGLCATIEAARKGSTVTLMEKNKGVGGNSAKATSGINGLNTFAHAAKGIKDTLARFKADTLRSGGGLSDETLVDALVSYSTDTVNWLHEDFGLDLSDLTQLGGHSAPRTHRLPPQNGRPVPVGWTTVSALKAVVDKNRRPVPVGWTTVSALKAVVDKLPNVTVLTNSTLVRLLTEDDDGDISVVGLEYEKDGAKTEMRCDAVILATGGFAFDRSEGSLLREFAPQKLDLPTTSGPQADGSAIRIARRDVNALLVHMDHVQVHPTGLVDPKDPLALSKMLAPEAMRGCGGIMLSPAGRRFCDELSTRDYVTARIQAAAAAAAPGKPAVAYLVMNEEATTSFGAAALDFYEGRGMVRRCAGTGALAELIGCGADAVEGALAEYARVADGSANDPNGRTVCAAKDWRAEQTFTVAVVTPSIHYTMGGIAINASGEVLAQPPKPKDSANLSGIASTPIVLGLYAAGECAGGLHGANRLAGNSLLECAVFGRIAGQRAAAITTAAVPALDPEQYLPLRLRCRRTLSARGHLHEFTLELPSTRHRLAPFFKPGQYISMRHKYEADGKTLLEKPLDRFYSPVSRDGMRGEITLLIKAEPDRGAVQDHLCNIQPGDALELRGPCGGLSFDLFDPSVERIGLICGGSGVSPMVQIIRECLFARAPKSLRLVWGAEYSEDLVYRKVMDEQARLHPDMLAVTYVINRPDFGWFGETGMVDAAVLRRYMFRPGPGTKIVICGPYIMCKIMKETLKGLGYSDDMMAPAAAVAAAAAIKTSPGLVLRCAALTALRAPQMLLQLQTGLGCGYRGGGGGSAQLLHLRHRRGYVRSARRCRGCRRVLSSRIAVEVEVAP</sequence>
<dbReference type="InterPro" id="IPR027477">
    <property type="entry name" value="Succ_DH/fumarate_Rdtase_cat_sf"/>
</dbReference>
<dbReference type="InterPro" id="IPR017938">
    <property type="entry name" value="Riboflavin_synthase-like_b-brl"/>
</dbReference>
<protein>
    <recommendedName>
        <fullName evidence="6">fumarate reductase (NADH)</fullName>
        <ecNumber evidence="6">1.3.1.6</ecNumber>
    </recommendedName>
    <alternativeName>
        <fullName evidence="7">NADH-dependent fumarate reductase</fullName>
    </alternativeName>
</protein>
<comment type="catalytic activity">
    <reaction evidence="5">
        <text>succinate + NAD(+) = fumarate + NADH + H(+)</text>
        <dbReference type="Rhea" id="RHEA:18281"/>
        <dbReference type="ChEBI" id="CHEBI:15378"/>
        <dbReference type="ChEBI" id="CHEBI:29806"/>
        <dbReference type="ChEBI" id="CHEBI:30031"/>
        <dbReference type="ChEBI" id="CHEBI:57540"/>
        <dbReference type="ChEBI" id="CHEBI:57945"/>
        <dbReference type="EC" id="1.3.1.6"/>
    </reaction>
</comment>
<dbReference type="PANTHER" id="PTHR43400:SF7">
    <property type="entry name" value="FAD-DEPENDENT OXIDOREDUCTASE 2 FAD BINDING DOMAIN-CONTAINING PROTEIN"/>
    <property type="match status" value="1"/>
</dbReference>
<reference evidence="9" key="1">
    <citation type="submission" date="2021-02" db="EMBL/GenBank/DDBJ databases">
        <title>First Annotated Genome of the Yellow-green Alga Tribonema minus.</title>
        <authorList>
            <person name="Mahan K.M."/>
        </authorList>
    </citation>
    <scope>NUCLEOTIDE SEQUENCE</scope>
    <source>
        <strain evidence="9">UTEX B ZZ1240</strain>
    </source>
</reference>
<comment type="caution">
    <text evidence="9">The sequence shown here is derived from an EMBL/GenBank/DDBJ whole genome shotgun (WGS) entry which is preliminary data.</text>
</comment>
<evidence type="ECO:0000313" key="10">
    <source>
        <dbReference type="Proteomes" id="UP000664859"/>
    </source>
</evidence>
<name>A0A836CHE4_9STRA</name>
<evidence type="ECO:0000256" key="6">
    <source>
        <dbReference type="ARBA" id="ARBA00067004"/>
    </source>
</evidence>
<evidence type="ECO:0000256" key="3">
    <source>
        <dbReference type="ARBA" id="ARBA00022827"/>
    </source>
</evidence>
<evidence type="ECO:0000256" key="2">
    <source>
        <dbReference type="ARBA" id="ARBA00022630"/>
    </source>
</evidence>
<dbReference type="PANTHER" id="PTHR43400">
    <property type="entry name" value="FUMARATE REDUCTASE"/>
    <property type="match status" value="1"/>
</dbReference>
<evidence type="ECO:0000259" key="8">
    <source>
        <dbReference type="PROSITE" id="PS51384"/>
    </source>
</evidence>
<dbReference type="InterPro" id="IPR003953">
    <property type="entry name" value="FAD-dep_OxRdtase_2_FAD-bd"/>
</dbReference>
<dbReference type="EMBL" id="JAFCMP010000113">
    <property type="protein sequence ID" value="KAG5186027.1"/>
    <property type="molecule type" value="Genomic_DNA"/>
</dbReference>
<keyword evidence="10" id="KW-1185">Reference proteome</keyword>
<dbReference type="OrthoDB" id="10252157at2759"/>
<dbReference type="InterPro" id="IPR010960">
    <property type="entry name" value="Flavocytochrome_c"/>
</dbReference>
<gene>
    <name evidence="9" type="ORF">JKP88DRAFT_309896</name>
</gene>
<feature type="domain" description="FAD-binding FR-type" evidence="8">
    <location>
        <begin position="546"/>
        <end position="661"/>
    </location>
</feature>
<dbReference type="SUPFAM" id="SSF63380">
    <property type="entry name" value="Riboflavin synthase domain-like"/>
    <property type="match status" value="1"/>
</dbReference>
<dbReference type="PROSITE" id="PS51384">
    <property type="entry name" value="FAD_FR"/>
    <property type="match status" value="1"/>
</dbReference>
<dbReference type="SUPFAM" id="SSF52343">
    <property type="entry name" value="Ferredoxin reductase-like, C-terminal NADP-linked domain"/>
    <property type="match status" value="1"/>
</dbReference>
<dbReference type="InterPro" id="IPR050315">
    <property type="entry name" value="FAD-oxidoreductase_2"/>
</dbReference>
<dbReference type="SUPFAM" id="SSF56425">
    <property type="entry name" value="Succinate dehydrogenase/fumarate reductase flavoprotein, catalytic domain"/>
    <property type="match status" value="1"/>
</dbReference>
<comment type="cofactor">
    <cofactor evidence="1">
        <name>FAD</name>
        <dbReference type="ChEBI" id="CHEBI:57692"/>
    </cofactor>
</comment>
<dbReference type="NCBIfam" id="TIGR01813">
    <property type="entry name" value="flavo_cyto_c"/>
    <property type="match status" value="1"/>
</dbReference>
<dbReference type="PRINTS" id="PR00406">
    <property type="entry name" value="CYTB5RDTASE"/>
</dbReference>
<dbReference type="GO" id="GO:0010181">
    <property type="term" value="F:FMN binding"/>
    <property type="evidence" value="ECO:0007669"/>
    <property type="project" value="InterPro"/>
</dbReference>
<evidence type="ECO:0000313" key="9">
    <source>
        <dbReference type="EMBL" id="KAG5186027.1"/>
    </source>
</evidence>
<dbReference type="CDD" id="cd06183">
    <property type="entry name" value="cyt_b5_reduct_like"/>
    <property type="match status" value="1"/>
</dbReference>
<dbReference type="Gene3D" id="3.90.700.10">
    <property type="entry name" value="Succinate dehydrogenase/fumarate reductase flavoprotein, catalytic domain"/>
    <property type="match status" value="1"/>
</dbReference>
<keyword evidence="4" id="KW-0560">Oxidoreductase</keyword>
<dbReference type="InterPro" id="IPR017927">
    <property type="entry name" value="FAD-bd_FR_type"/>
</dbReference>
<dbReference type="AlphaFoldDB" id="A0A836CHE4"/>
<dbReference type="InterPro" id="IPR039261">
    <property type="entry name" value="FNR_nucleotide-bd"/>
</dbReference>